<evidence type="ECO:0000313" key="5">
    <source>
        <dbReference type="EMBL" id="AOS46718.1"/>
    </source>
</evidence>
<dbReference type="Pfam" id="PF03787">
    <property type="entry name" value="RAMPs"/>
    <property type="match status" value="3"/>
</dbReference>
<keyword evidence="6" id="KW-1185">Reference proteome</keyword>
<feature type="region of interest" description="Disordered" evidence="3">
    <location>
        <begin position="944"/>
        <end position="970"/>
    </location>
</feature>
<evidence type="ECO:0000256" key="2">
    <source>
        <dbReference type="ARBA" id="ARBA00093789"/>
    </source>
</evidence>
<dbReference type="RefSeq" id="WP_009400125.1">
    <property type="nucleotide sequence ID" value="NZ_CP017298.1"/>
</dbReference>
<dbReference type="KEGG" id="phon:BH719_01495"/>
<dbReference type="OrthoDB" id="5242922at2"/>
<dbReference type="InterPro" id="IPR005537">
    <property type="entry name" value="RAMP_III_fam"/>
</dbReference>
<evidence type="ECO:0000259" key="4">
    <source>
        <dbReference type="Pfam" id="PF03787"/>
    </source>
</evidence>
<accession>A0A1D8B0Q7</accession>
<evidence type="ECO:0000256" key="3">
    <source>
        <dbReference type="SAM" id="MobiDB-lite"/>
    </source>
</evidence>
<feature type="domain" description="CRISPR type III-associated protein" evidence="4">
    <location>
        <begin position="13"/>
        <end position="247"/>
    </location>
</feature>
<feature type="domain" description="CRISPR type III-associated protein" evidence="4">
    <location>
        <begin position="368"/>
        <end position="515"/>
    </location>
</feature>
<gene>
    <name evidence="5" type="ORF">BH719_01495</name>
</gene>
<dbReference type="Proteomes" id="UP000095214">
    <property type="component" value="Chromosome"/>
</dbReference>
<organism evidence="5 6">
    <name type="scientific">Pauljensenia hongkongensis</name>
    <dbReference type="NCBI Taxonomy" id="178339"/>
    <lineage>
        <taxon>Bacteria</taxon>
        <taxon>Bacillati</taxon>
        <taxon>Actinomycetota</taxon>
        <taxon>Actinomycetes</taxon>
        <taxon>Actinomycetales</taxon>
        <taxon>Actinomycetaceae</taxon>
        <taxon>Pauljensenia</taxon>
    </lineage>
</organism>
<feature type="domain" description="CRISPR type III-associated protein" evidence="4">
    <location>
        <begin position="712"/>
        <end position="901"/>
    </location>
</feature>
<feature type="compositionally biased region" description="Basic and acidic residues" evidence="3">
    <location>
        <begin position="955"/>
        <end position="970"/>
    </location>
</feature>
<evidence type="ECO:0000256" key="1">
    <source>
        <dbReference type="ARBA" id="ARBA00023118"/>
    </source>
</evidence>
<protein>
    <recommendedName>
        <fullName evidence="4">CRISPR type III-associated protein domain-containing protein</fullName>
    </recommendedName>
</protein>
<dbReference type="CDD" id="cd09726">
    <property type="entry name" value="RAMP_I_III"/>
    <property type="match status" value="2"/>
</dbReference>
<dbReference type="EMBL" id="CP017298">
    <property type="protein sequence ID" value="AOS46718.1"/>
    <property type="molecule type" value="Genomic_DNA"/>
</dbReference>
<sequence>MTIYRYEMTIPVKVVSALHSGGVDKAPEREYVDEDGRTAQPNEFVRNGLGEAVLPGRSIKGAVRAAFEEHAVALGFADPTGGVDESALKSLWGGELRRNVGASKQQRGLGSDADLPLRASALTFHHAVVWTDGPLPHRMSTAIDRARGSAADGALFSYEYLPVGTTFEIRISAEAQDGDDAIPTTPPRDEAGAPSTDNAQSKTGGDDSVKPAAPEQVEKALRAIVTLFKDGVISLGGRTGSGWGRVELAASELNYTKDQIPQAPRKPGGSVKSVLKRLVGAGTAKVPLRTDEARKASEPLAFTLEWTSPSGVFVGIPMPKVDPKKKDEKYTTPNVPVRNWHVDDGFARTHGEDTYPDNAHADEAALLLPGSSVRGALRSRCLRIAHDLVDAEDVMRALFNEDGKSKGVHQQIAAEPNLVRYLFGSTEHRGAVRVLDCEGRVEGTTVSNGNPEEIKALELTRNAIDRVTGSAAHSALFSELLYPKADWSPIRIEVDQRQLDRNILLDLRGRGTITDTDDDRAREDPSVVTRSHASLLLLALAVSDLCEGTLPLGGGTGGGLGAVQVSEVAVAIPAGRNMVAKIPFTAPEDAADINSVREAREGFAQSFLHAVQPLFALPDAPTKDGLSAEDSVLAVLLPPLCDNKGGSANNKTVGRKRPTLVTIEWGSPTGVFVGDPRIEKDAGDAKEKIEPEGKTKKNILLPLRSKTGIQRDSEKSKDPLLLPGTSIRGALRSRCSRIARTVLAAQSKGQELASFTKDGRPIDVHEQLAADPNLVRYMFGTTEYKGAISVYDCETVPGKLGSPIEVPHIAIDRWTGGVVEGALFCELIYPNAQWQPIELEIDPERLRRNVRIDSLDTMIDDTEVRNRARASWCLLCLALAELCAGTLPLGGKTTRGLGQVEVTGITIARADETVINPTTGAPLNDAHDILKYLKGKPDGRANYEGWSDQLLGNTRSDERNSGESAEGGRR</sequence>
<comment type="subunit">
    <text evidence="2">Part of the Csm effector complex that includes Cas10, Csm2, Csm3, Csm4 and Csm5.</text>
</comment>
<name>A0A1D8B0Q7_9ACTO</name>
<keyword evidence="1" id="KW-0051">Antiviral defense</keyword>
<dbReference type="GO" id="GO:0051607">
    <property type="term" value="P:defense response to virus"/>
    <property type="evidence" value="ECO:0007669"/>
    <property type="project" value="UniProtKB-KW"/>
</dbReference>
<dbReference type="AlphaFoldDB" id="A0A1D8B0Q7"/>
<dbReference type="PANTHER" id="PTHR35579:SF6">
    <property type="entry name" value="DUF324 DOMAIN-CONTAINING PROTEIN"/>
    <property type="match status" value="1"/>
</dbReference>
<dbReference type="STRING" id="178339.BH719_01495"/>
<reference evidence="5 6" key="1">
    <citation type="submission" date="2016-09" db="EMBL/GenBank/DDBJ databases">
        <title>Complete genome sequence of Actinomyces hongkongensis HKU8.</title>
        <authorList>
            <person name="Gao Y.-X."/>
            <person name="Zhou Y.-Y."/>
            <person name="Xie Y."/>
            <person name="Wang M."/>
            <person name="Wang S.-J."/>
            <person name="Shen S.-G."/>
        </authorList>
    </citation>
    <scope>NUCLEOTIDE SEQUENCE [LARGE SCALE GENOMIC DNA]</scope>
    <source>
        <strain evidence="5 6">HKU8</strain>
    </source>
</reference>
<dbReference type="PANTHER" id="PTHR35579">
    <property type="entry name" value="CRISPR SYSTEM CMS ENDORIBONUCLEASE CSM3"/>
    <property type="match status" value="1"/>
</dbReference>
<feature type="region of interest" description="Disordered" evidence="3">
    <location>
        <begin position="175"/>
        <end position="213"/>
    </location>
</feature>
<proteinExistence type="predicted"/>
<evidence type="ECO:0000313" key="6">
    <source>
        <dbReference type="Proteomes" id="UP000095214"/>
    </source>
</evidence>
<dbReference type="InterPro" id="IPR052216">
    <property type="entry name" value="CRISPR_Csm3_endoribonuclease"/>
</dbReference>